<feature type="region of interest" description="Disordered" evidence="1">
    <location>
        <begin position="1"/>
        <end position="26"/>
    </location>
</feature>
<dbReference type="Proteomes" id="UP000233100">
    <property type="component" value="Chromosome 3"/>
</dbReference>
<evidence type="ECO:0000313" key="2">
    <source>
        <dbReference type="Ensembl" id="ENSMFAP00000046767.1"/>
    </source>
</evidence>
<name>A0A7N9C7D7_MACFA</name>
<evidence type="ECO:0000313" key="3">
    <source>
        <dbReference type="Proteomes" id="UP000233100"/>
    </source>
</evidence>
<protein>
    <submittedName>
        <fullName evidence="2">Uncharacterized protein</fullName>
    </submittedName>
</protein>
<reference evidence="2" key="2">
    <citation type="submission" date="2025-08" db="UniProtKB">
        <authorList>
            <consortium name="Ensembl"/>
        </authorList>
    </citation>
    <scope>IDENTIFICATION</scope>
</reference>
<reference evidence="2" key="3">
    <citation type="submission" date="2025-09" db="UniProtKB">
        <authorList>
            <consortium name="Ensembl"/>
        </authorList>
    </citation>
    <scope>IDENTIFICATION</scope>
</reference>
<accession>A0A7N9C7D7</accession>
<keyword evidence="3" id="KW-1185">Reference proteome</keyword>
<evidence type="ECO:0000256" key="1">
    <source>
        <dbReference type="SAM" id="MobiDB-lite"/>
    </source>
</evidence>
<reference evidence="2 3" key="1">
    <citation type="submission" date="2013-03" db="EMBL/GenBank/DDBJ databases">
        <authorList>
            <person name="Warren W."/>
            <person name="Wilson R.K."/>
        </authorList>
    </citation>
    <scope>NUCLEOTIDE SEQUENCE</scope>
</reference>
<proteinExistence type="predicted"/>
<organism evidence="2 3">
    <name type="scientific">Macaca fascicularis</name>
    <name type="common">Crab-eating macaque</name>
    <name type="synonym">Cynomolgus monkey</name>
    <dbReference type="NCBI Taxonomy" id="9541"/>
    <lineage>
        <taxon>Eukaryota</taxon>
        <taxon>Metazoa</taxon>
        <taxon>Chordata</taxon>
        <taxon>Craniata</taxon>
        <taxon>Vertebrata</taxon>
        <taxon>Euteleostomi</taxon>
        <taxon>Mammalia</taxon>
        <taxon>Eutheria</taxon>
        <taxon>Euarchontoglires</taxon>
        <taxon>Primates</taxon>
        <taxon>Haplorrhini</taxon>
        <taxon>Catarrhini</taxon>
        <taxon>Cercopithecidae</taxon>
        <taxon>Cercopithecinae</taxon>
        <taxon>Macaca</taxon>
    </lineage>
</organism>
<sequence>MGKMSPGHARGLHSSPSHHRPAGLGGKSGFVGQTQDACAVCSLGTWCLMSQLLQLWLKGANVELRLWLQRVQTVSLGSFHVVLNLPVHRSQKWGFGNLCPDFRRCMETPGYPGRCLLQGWGSHEEPLLGQCRREMWGQSPNAEFLLGHHLVEL</sequence>
<dbReference type="GeneTree" id="ENSGT00980000202068"/>
<dbReference type="Ensembl" id="ENSMFAT00000080631.1">
    <property type="protein sequence ID" value="ENSMFAP00000046767.1"/>
    <property type="gene ID" value="ENSMFAG00000055023.1"/>
</dbReference>
<dbReference type="AlphaFoldDB" id="A0A7N9C7D7"/>